<keyword evidence="4 8" id="KW-0812">Transmembrane</keyword>
<dbReference type="RefSeq" id="WP_249848905.1">
    <property type="nucleotide sequence ID" value="NZ_JAMGBD010000002.1"/>
</dbReference>
<accession>A0ABT0RPD4</accession>
<keyword evidence="5 8" id="KW-1133">Transmembrane helix</keyword>
<gene>
    <name evidence="9" type="ORF">LZ536_11395</name>
</gene>
<keyword evidence="3" id="KW-0808">Transferase</keyword>
<evidence type="ECO:0000256" key="1">
    <source>
        <dbReference type="ARBA" id="ARBA00004651"/>
    </source>
</evidence>
<reference evidence="9" key="1">
    <citation type="submission" date="2022-05" db="EMBL/GenBank/DDBJ databases">
        <authorList>
            <person name="Jo J.-H."/>
            <person name="Im W.-T."/>
        </authorList>
    </citation>
    <scope>NUCLEOTIDE SEQUENCE</scope>
    <source>
        <strain evidence="9">SE158</strain>
    </source>
</reference>
<evidence type="ECO:0000256" key="6">
    <source>
        <dbReference type="ARBA" id="ARBA00023136"/>
    </source>
</evidence>
<evidence type="ECO:0000313" key="9">
    <source>
        <dbReference type="EMBL" id="MCL6684498.1"/>
    </source>
</evidence>
<evidence type="ECO:0000256" key="8">
    <source>
        <dbReference type="SAM" id="Phobius"/>
    </source>
</evidence>
<dbReference type="Proteomes" id="UP001165363">
    <property type="component" value="Unassembled WGS sequence"/>
</dbReference>
<feature type="transmembrane region" description="Helical" evidence="8">
    <location>
        <begin position="321"/>
        <end position="340"/>
    </location>
</feature>
<dbReference type="PROSITE" id="PS51257">
    <property type="entry name" value="PROKAR_LIPOPROTEIN"/>
    <property type="match status" value="1"/>
</dbReference>
<keyword evidence="2" id="KW-1003">Cell membrane</keyword>
<evidence type="ECO:0000256" key="4">
    <source>
        <dbReference type="ARBA" id="ARBA00022692"/>
    </source>
</evidence>
<keyword evidence="10" id="KW-1185">Reference proteome</keyword>
<feature type="transmembrane region" description="Helical" evidence="8">
    <location>
        <begin position="97"/>
        <end position="119"/>
    </location>
</feature>
<proteinExistence type="inferred from homology"/>
<feature type="transmembrane region" description="Helical" evidence="8">
    <location>
        <begin position="242"/>
        <end position="262"/>
    </location>
</feature>
<evidence type="ECO:0000256" key="3">
    <source>
        <dbReference type="ARBA" id="ARBA00022679"/>
    </source>
</evidence>
<protein>
    <submittedName>
        <fullName evidence="9">DUF2029 domain-containing protein</fullName>
    </submittedName>
</protein>
<keyword evidence="6 8" id="KW-0472">Membrane</keyword>
<comment type="similarity">
    <text evidence="7">Belongs to the glycosyltransferase 87 family.</text>
</comment>
<feature type="transmembrane region" description="Helical" evidence="8">
    <location>
        <begin position="282"/>
        <end position="301"/>
    </location>
</feature>
<evidence type="ECO:0000313" key="10">
    <source>
        <dbReference type="Proteomes" id="UP001165363"/>
    </source>
</evidence>
<comment type="caution">
    <text evidence="9">The sequence shown here is derived from an EMBL/GenBank/DDBJ whole genome shotgun (WGS) entry which is preliminary data.</text>
</comment>
<feature type="transmembrane region" description="Helical" evidence="8">
    <location>
        <begin position="190"/>
        <end position="208"/>
    </location>
</feature>
<feature type="transmembrane region" description="Helical" evidence="8">
    <location>
        <begin position="150"/>
        <end position="169"/>
    </location>
</feature>
<sequence length="371" mass="40662">MDKGIVWWRKAATPKHAYLALLLIVGACWPLKNILEFPPLASRDFGTFWVSGHAIRAGIDPYNVQAFKALGDGLLGKANYNFTYPPHTLFLFLPLSYLPPLAALLVWNVASAALLWWAAKPWLPKGMPSFVPLVVPGALINYNYGQTGILYSALFLMAFRPNGIAAAILTMKPQLGILVAPALLRDRRSLIVAIVATLVLIAASVVAFDNWPEFIRHARDVQGKSLVDFSHPIWLFKGTTPAIGYGLWGWAVFAMGAAFILARNYNVFTAATAAFLISPYGLQYDMAALCLGSAVVLYSRWEEMPALDKTCASLAFLSPVIVAYATTWAIPPILLWALLIQSKWSDGLRLRIKCRGLGFPSFSVEPTPAVP</sequence>
<dbReference type="EMBL" id="JAMGBD010000002">
    <property type="protein sequence ID" value="MCL6684498.1"/>
    <property type="molecule type" value="Genomic_DNA"/>
</dbReference>
<organism evidence="9 10">
    <name type="scientific">Sphingomonas alba</name>
    <dbReference type="NCBI Taxonomy" id="2908208"/>
    <lineage>
        <taxon>Bacteria</taxon>
        <taxon>Pseudomonadati</taxon>
        <taxon>Pseudomonadota</taxon>
        <taxon>Alphaproteobacteria</taxon>
        <taxon>Sphingomonadales</taxon>
        <taxon>Sphingomonadaceae</taxon>
        <taxon>Sphingomonas</taxon>
    </lineage>
</organism>
<comment type="subcellular location">
    <subcellularLocation>
        <location evidence="1">Cell membrane</location>
        <topology evidence="1">Multi-pass membrane protein</topology>
    </subcellularLocation>
</comment>
<dbReference type="Pfam" id="PF09594">
    <property type="entry name" value="GT87"/>
    <property type="match status" value="1"/>
</dbReference>
<dbReference type="InterPro" id="IPR018584">
    <property type="entry name" value="GT87"/>
</dbReference>
<name>A0ABT0RPD4_9SPHN</name>
<evidence type="ECO:0000256" key="7">
    <source>
        <dbReference type="ARBA" id="ARBA00024033"/>
    </source>
</evidence>
<evidence type="ECO:0000256" key="5">
    <source>
        <dbReference type="ARBA" id="ARBA00022989"/>
    </source>
</evidence>
<evidence type="ECO:0000256" key="2">
    <source>
        <dbReference type="ARBA" id="ARBA00022475"/>
    </source>
</evidence>